<organism evidence="2 3">
    <name type="scientific">Micrococcus cohnii</name>
    <dbReference type="NCBI Taxonomy" id="993416"/>
    <lineage>
        <taxon>Bacteria</taxon>
        <taxon>Bacillati</taxon>
        <taxon>Actinomycetota</taxon>
        <taxon>Actinomycetes</taxon>
        <taxon>Micrococcales</taxon>
        <taxon>Micrococcaceae</taxon>
        <taxon>Micrococcus</taxon>
    </lineage>
</organism>
<protein>
    <recommendedName>
        <fullName evidence="4">GRAM domain-containing protein</fullName>
    </recommendedName>
</protein>
<dbReference type="AlphaFoldDB" id="A0A7W7GNZ2"/>
<reference evidence="2 3" key="1">
    <citation type="submission" date="2020-08" db="EMBL/GenBank/DDBJ databases">
        <title>Sequencing the genomes of 1000 actinobacteria strains.</title>
        <authorList>
            <person name="Klenk H.-P."/>
        </authorList>
    </citation>
    <scope>NUCLEOTIDE SEQUENCE [LARGE SCALE GENOMIC DNA]</scope>
    <source>
        <strain evidence="2 3">DSM 23974</strain>
    </source>
</reference>
<sequence>MTTTPQPNQPALKEGRANLQRGRETVGGRLRLLSDRLVFTPHKLNFQTDPVEVPLAEVRGTRPVWTKFLGVLPLAPNSLAVELADGTEHAFVLSGRQGWKSAIDDAVAAQR</sequence>
<keyword evidence="3" id="KW-1185">Reference proteome</keyword>
<evidence type="ECO:0000313" key="3">
    <source>
        <dbReference type="Proteomes" id="UP000540191"/>
    </source>
</evidence>
<feature type="region of interest" description="Disordered" evidence="1">
    <location>
        <begin position="1"/>
        <end position="20"/>
    </location>
</feature>
<evidence type="ECO:0000313" key="2">
    <source>
        <dbReference type="EMBL" id="MBB4735622.1"/>
    </source>
</evidence>
<evidence type="ECO:0000256" key="1">
    <source>
        <dbReference type="SAM" id="MobiDB-lite"/>
    </source>
</evidence>
<gene>
    <name evidence="2" type="ORF">HDA30_001130</name>
</gene>
<dbReference type="EMBL" id="JACHNA010000001">
    <property type="protein sequence ID" value="MBB4735622.1"/>
    <property type="molecule type" value="Genomic_DNA"/>
</dbReference>
<evidence type="ECO:0008006" key="4">
    <source>
        <dbReference type="Google" id="ProtNLM"/>
    </source>
</evidence>
<name>A0A7W7GNZ2_9MICC</name>
<dbReference type="Proteomes" id="UP000540191">
    <property type="component" value="Unassembled WGS sequence"/>
</dbReference>
<proteinExistence type="predicted"/>
<comment type="caution">
    <text evidence="2">The sequence shown here is derived from an EMBL/GenBank/DDBJ whole genome shotgun (WGS) entry which is preliminary data.</text>
</comment>
<accession>A0A7W7GNZ2</accession>
<dbReference type="RefSeq" id="WP_184241354.1">
    <property type="nucleotide sequence ID" value="NZ_JACHNA010000001.1"/>
</dbReference>